<gene>
    <name evidence="1" type="ordered locus">AS9A_3833</name>
</gene>
<keyword evidence="2" id="KW-1185">Reference proteome</keyword>
<dbReference type="AlphaFoldDB" id="F6EGN3"/>
<evidence type="ECO:0000313" key="1">
    <source>
        <dbReference type="EMBL" id="AEF42271.1"/>
    </source>
</evidence>
<dbReference type="HOGENOM" id="CLU_2630341_0_0_11"/>
<dbReference type="STRING" id="443218.AS9A_3833"/>
<name>F6EGN3_HOYSD</name>
<reference evidence="1 2" key="1">
    <citation type="journal article" date="2011" name="J. Bacteriol.">
        <title>Complete genome sequence of Amycolicicoccus subflavus DQS3-9A1T, an actinomycete isolated from crude oil-polluted soil.</title>
        <authorList>
            <person name="Cai M."/>
            <person name="Chen W.M."/>
            <person name="Nie Y."/>
            <person name="Chi C.Q."/>
            <person name="Wang Y.N."/>
            <person name="Tang Y.Q."/>
            <person name="Li G.Y."/>
            <person name="Wu X.L."/>
        </authorList>
    </citation>
    <scope>NUCLEOTIDE SEQUENCE [LARGE SCALE GENOMIC DNA]</scope>
    <source>
        <strain evidence="2">DSM 45089 / DQS3-9A1</strain>
    </source>
</reference>
<evidence type="ECO:0000313" key="2">
    <source>
        <dbReference type="Proteomes" id="UP000009235"/>
    </source>
</evidence>
<accession>F6EGN3</accession>
<protein>
    <submittedName>
        <fullName evidence="1">Uncharacterized protein</fullName>
    </submittedName>
</protein>
<organism evidence="1 2">
    <name type="scientific">Hoyosella subflava (strain DSM 45089 / JCM 17490 / NBRC 109087 / DQS3-9A1)</name>
    <name type="common">Amycolicicoccus subflavus</name>
    <dbReference type="NCBI Taxonomy" id="443218"/>
    <lineage>
        <taxon>Bacteria</taxon>
        <taxon>Bacillati</taxon>
        <taxon>Actinomycetota</taxon>
        <taxon>Actinomycetes</taxon>
        <taxon>Mycobacteriales</taxon>
        <taxon>Hoyosellaceae</taxon>
        <taxon>Hoyosella</taxon>
    </lineage>
</organism>
<dbReference type="KEGG" id="asd:AS9A_3833"/>
<proteinExistence type="predicted"/>
<sequence length="77" mass="8813">MLLLPVPLVDERARREGRLVAQVVDNVSPHLPRSRIWGWIRRSRRGSTGEDGDERGKFLIRDASALYLEKGGGWCWV</sequence>
<dbReference type="EMBL" id="CP002786">
    <property type="protein sequence ID" value="AEF42271.1"/>
    <property type="molecule type" value="Genomic_DNA"/>
</dbReference>
<dbReference type="Proteomes" id="UP000009235">
    <property type="component" value="Chromosome"/>
</dbReference>